<dbReference type="EMBL" id="JAGIOI010000001">
    <property type="protein sequence ID" value="MBP2412160.1"/>
    <property type="molecule type" value="Genomic_DNA"/>
</dbReference>
<feature type="region of interest" description="Disordered" evidence="1">
    <location>
        <begin position="48"/>
        <end position="90"/>
    </location>
</feature>
<keyword evidence="2" id="KW-0812">Transmembrane</keyword>
<gene>
    <name evidence="4" type="ORF">JOF48_000959</name>
</gene>
<evidence type="ECO:0000313" key="5">
    <source>
        <dbReference type="Proteomes" id="UP000711614"/>
    </source>
</evidence>
<reference evidence="4 5" key="1">
    <citation type="submission" date="2021-03" db="EMBL/GenBank/DDBJ databases">
        <title>Sequencing the genomes of 1000 actinobacteria strains.</title>
        <authorList>
            <person name="Klenk H.-P."/>
        </authorList>
    </citation>
    <scope>NUCLEOTIDE SEQUENCE [LARGE SCALE GENOMIC DNA]</scope>
    <source>
        <strain evidence="4 5">DSM 16005</strain>
    </source>
</reference>
<name>A0ABS4YUK9_9MICC</name>
<feature type="region of interest" description="Disordered" evidence="1">
    <location>
        <begin position="151"/>
        <end position="170"/>
    </location>
</feature>
<feature type="transmembrane region" description="Helical" evidence="2">
    <location>
        <begin position="23"/>
        <end position="42"/>
    </location>
</feature>
<protein>
    <recommendedName>
        <fullName evidence="3">DUF4232 domain-containing protein</fullName>
    </recommendedName>
</protein>
<proteinExistence type="predicted"/>
<dbReference type="InterPro" id="IPR025326">
    <property type="entry name" value="DUF4232"/>
</dbReference>
<keyword evidence="2" id="KW-1133">Transmembrane helix</keyword>
<dbReference type="Pfam" id="PF14016">
    <property type="entry name" value="DUF4232"/>
    <property type="match status" value="1"/>
</dbReference>
<keyword evidence="5" id="KW-1185">Reference proteome</keyword>
<feature type="domain" description="DUF4232" evidence="3">
    <location>
        <begin position="94"/>
        <end position="229"/>
    </location>
</feature>
<feature type="compositionally biased region" description="Polar residues" evidence="1">
    <location>
        <begin position="48"/>
        <end position="63"/>
    </location>
</feature>
<evidence type="ECO:0000256" key="2">
    <source>
        <dbReference type="SAM" id="Phobius"/>
    </source>
</evidence>
<organism evidence="4 5">
    <name type="scientific">Arthrobacter stackebrandtii</name>
    <dbReference type="NCBI Taxonomy" id="272161"/>
    <lineage>
        <taxon>Bacteria</taxon>
        <taxon>Bacillati</taxon>
        <taxon>Actinomycetota</taxon>
        <taxon>Actinomycetes</taxon>
        <taxon>Micrococcales</taxon>
        <taxon>Micrococcaceae</taxon>
        <taxon>Arthrobacter</taxon>
    </lineage>
</organism>
<keyword evidence="2" id="KW-0472">Membrane</keyword>
<evidence type="ECO:0000259" key="3">
    <source>
        <dbReference type="Pfam" id="PF14016"/>
    </source>
</evidence>
<comment type="caution">
    <text evidence="4">The sequence shown here is derived from an EMBL/GenBank/DDBJ whole genome shotgun (WGS) entry which is preliminary data.</text>
</comment>
<feature type="region of interest" description="Disordered" evidence="1">
    <location>
        <begin position="1"/>
        <end position="20"/>
    </location>
</feature>
<dbReference type="RefSeq" id="WP_209677795.1">
    <property type="nucleotide sequence ID" value="NZ_JAGIOI010000001.1"/>
</dbReference>
<evidence type="ECO:0000256" key="1">
    <source>
        <dbReference type="SAM" id="MobiDB-lite"/>
    </source>
</evidence>
<sequence length="230" mass="22726">MTTDNSSPATPGTPGKKSNTGKVVALTVTITVLAVAVVLLLWTQFNGKDTAGTAPTETPSATGAPTTEAAPSESATAPTEEASPSTAPAASPLCTAASLTGALDASSGGGAAGSVYMQLVLTNSGSADCILDGYPGVSLVKAGTTEPIGAPAERDPAAPSNGPITLGPGQNASATLRYTQAGNYPDCKSEQADSVLVYPPSDTGHLEIAHPLTACSNADIKLLTIGAFQQ</sequence>
<dbReference type="Proteomes" id="UP000711614">
    <property type="component" value="Unassembled WGS sequence"/>
</dbReference>
<accession>A0ABS4YUK9</accession>
<feature type="compositionally biased region" description="Low complexity" evidence="1">
    <location>
        <begin position="64"/>
        <end position="90"/>
    </location>
</feature>
<evidence type="ECO:0000313" key="4">
    <source>
        <dbReference type="EMBL" id="MBP2412160.1"/>
    </source>
</evidence>